<reference evidence="1" key="1">
    <citation type="submission" date="2014-11" db="EMBL/GenBank/DDBJ databases">
        <authorList>
            <person name="Otto D Thomas"/>
            <person name="Naeem Raeece"/>
        </authorList>
    </citation>
    <scope>NUCLEOTIDE SEQUENCE</scope>
</reference>
<organism evidence="1">
    <name type="scientific">Chromera velia CCMP2878</name>
    <dbReference type="NCBI Taxonomy" id="1169474"/>
    <lineage>
        <taxon>Eukaryota</taxon>
        <taxon>Sar</taxon>
        <taxon>Alveolata</taxon>
        <taxon>Colpodellida</taxon>
        <taxon>Chromeraceae</taxon>
        <taxon>Chromera</taxon>
    </lineage>
</organism>
<dbReference type="InterPro" id="IPR003615">
    <property type="entry name" value="HNH_nuc"/>
</dbReference>
<name>A0A0G4GB85_9ALVE</name>
<evidence type="ECO:0008006" key="2">
    <source>
        <dbReference type="Google" id="ProtNLM"/>
    </source>
</evidence>
<gene>
    <name evidence="1" type="ORF">Cvel_21115</name>
</gene>
<evidence type="ECO:0000313" key="1">
    <source>
        <dbReference type="EMBL" id="CEM26390.1"/>
    </source>
</evidence>
<dbReference type="CDD" id="cd00085">
    <property type="entry name" value="HNHc"/>
    <property type="match status" value="1"/>
</dbReference>
<dbReference type="AlphaFoldDB" id="A0A0G4GB85"/>
<dbReference type="EMBL" id="CDMZ01001053">
    <property type="protein sequence ID" value="CEM26390.1"/>
    <property type="molecule type" value="Genomic_DNA"/>
</dbReference>
<proteinExistence type="predicted"/>
<sequence length="130" mass="15253">MKYKEDIVYRLAQLVRRTVWRCLASVRDKCPRSAVKQKRTFEYLGCSSEQLKVHLERDFRPGMSWDNYGGSGWHVDHIVPIMYPGSDGQRPDVDTQIARLHFSNLQPMWSEENLRKGNRFVGRPECLPTK</sequence>
<dbReference type="VEuPathDB" id="CryptoDB:Cvel_21115"/>
<accession>A0A0G4GB85</accession>
<protein>
    <recommendedName>
        <fullName evidence="2">HNH nuclease domain-containing protein</fullName>
    </recommendedName>
</protein>
<dbReference type="PhylomeDB" id="A0A0G4GB85"/>